<dbReference type="Gene3D" id="3.20.20.60">
    <property type="entry name" value="Phosphoenolpyruvate-binding domains"/>
    <property type="match status" value="1"/>
</dbReference>
<proteinExistence type="inferred from homology"/>
<evidence type="ECO:0000259" key="5">
    <source>
        <dbReference type="Pfam" id="PF03328"/>
    </source>
</evidence>
<dbReference type="GO" id="GO:0016832">
    <property type="term" value="F:aldehyde-lyase activity"/>
    <property type="evidence" value="ECO:0007669"/>
    <property type="project" value="TreeGrafter"/>
</dbReference>
<dbReference type="GO" id="GO:0005737">
    <property type="term" value="C:cytoplasm"/>
    <property type="evidence" value="ECO:0007669"/>
    <property type="project" value="TreeGrafter"/>
</dbReference>
<dbReference type="InterPro" id="IPR040442">
    <property type="entry name" value="Pyrv_kinase-like_dom_sf"/>
</dbReference>
<comment type="caution">
    <text evidence="6">The sequence shown here is derived from an EMBL/GenBank/DDBJ whole genome shotgun (WGS) entry which is preliminary data.</text>
</comment>
<comment type="similarity">
    <text evidence="1">Belongs to the HpcH/HpaI aldolase family.</text>
</comment>
<dbReference type="PANTHER" id="PTHR30502">
    <property type="entry name" value="2-KETO-3-DEOXY-L-RHAMNONATE ALDOLASE"/>
    <property type="match status" value="1"/>
</dbReference>
<gene>
    <name evidence="6" type="ORF">EXN61_24780</name>
</gene>
<evidence type="ECO:0000256" key="3">
    <source>
        <dbReference type="ARBA" id="ARBA00023239"/>
    </source>
</evidence>
<keyword evidence="2" id="KW-0479">Metal-binding</keyword>
<sequence>MKANAIKTIWSEGGCVLNGWLSIANAFSAEIMAEQGYDSIGIDLQHGIVDYQAAVSMLQAMRASGVVPLIRVPWLDPALIMKALDAGAYGIVCPMINSRAEAERLVSYVRYPPKGVRSFGPSRAAISAGANYGQEADDQVLCFAMIETAEAMRNLDEIVATPGLDGVYIGPADLTIGLTGMKYPTGFDREEPELIENIKRILSAAHGAGISAALHCGTPTYAAKAAEWGFDMVTVSNDVRLLAGAAAASVKTFRDLRSASRSTGATEPTKQSGGKSTY</sequence>
<accession>A0A546XJ33</accession>
<organism evidence="6 7">
    <name type="scientific">Agrobacterium tumefaciens</name>
    <dbReference type="NCBI Taxonomy" id="358"/>
    <lineage>
        <taxon>Bacteria</taxon>
        <taxon>Pseudomonadati</taxon>
        <taxon>Pseudomonadota</taxon>
        <taxon>Alphaproteobacteria</taxon>
        <taxon>Hyphomicrobiales</taxon>
        <taxon>Rhizobiaceae</taxon>
        <taxon>Rhizobium/Agrobacterium group</taxon>
        <taxon>Agrobacterium</taxon>
        <taxon>Agrobacterium tumefaciens complex</taxon>
    </lineage>
</organism>
<dbReference type="InterPro" id="IPR015813">
    <property type="entry name" value="Pyrv/PenolPyrv_kinase-like_dom"/>
</dbReference>
<evidence type="ECO:0000256" key="4">
    <source>
        <dbReference type="SAM" id="MobiDB-lite"/>
    </source>
</evidence>
<protein>
    <submittedName>
        <fullName evidence="6">2,4-dihydroxyhept-2-ene-1,7-dioic acid aldolase</fullName>
    </submittedName>
</protein>
<feature type="region of interest" description="Disordered" evidence="4">
    <location>
        <begin position="257"/>
        <end position="278"/>
    </location>
</feature>
<dbReference type="InterPro" id="IPR005000">
    <property type="entry name" value="Aldolase/citrate-lyase_domain"/>
</dbReference>
<evidence type="ECO:0000313" key="7">
    <source>
        <dbReference type="Proteomes" id="UP000317023"/>
    </source>
</evidence>
<dbReference type="AlphaFoldDB" id="A0A546XJ33"/>
<evidence type="ECO:0000256" key="1">
    <source>
        <dbReference type="ARBA" id="ARBA00005568"/>
    </source>
</evidence>
<dbReference type="Proteomes" id="UP000317023">
    <property type="component" value="Unassembled WGS sequence"/>
</dbReference>
<dbReference type="PANTHER" id="PTHR30502:SF0">
    <property type="entry name" value="PHOSPHOENOLPYRUVATE CARBOXYLASE FAMILY PROTEIN"/>
    <property type="match status" value="1"/>
</dbReference>
<keyword evidence="3" id="KW-0456">Lyase</keyword>
<dbReference type="GO" id="GO:0046872">
    <property type="term" value="F:metal ion binding"/>
    <property type="evidence" value="ECO:0007669"/>
    <property type="project" value="UniProtKB-KW"/>
</dbReference>
<feature type="compositionally biased region" description="Polar residues" evidence="4">
    <location>
        <begin position="259"/>
        <end position="278"/>
    </location>
</feature>
<dbReference type="RefSeq" id="WP_142859663.1">
    <property type="nucleotide sequence ID" value="NZ_SGOE01000011.1"/>
</dbReference>
<reference evidence="6 7" key="1">
    <citation type="journal article" date="2019" name="Appl. Microbiol. Biotechnol.">
        <title>Differential efficiency of wild type rhizogenic strains for rol gene transformation of plants.</title>
        <authorList>
            <person name="Desmet S."/>
            <person name="De Keyser E."/>
            <person name="Van Vaerenbergh J."/>
            <person name="Baeyen S."/>
            <person name="Van Huylenbroeck J."/>
            <person name="Geelen D."/>
            <person name="Dhooghe E."/>
        </authorList>
    </citation>
    <scope>NUCLEOTIDE SEQUENCE [LARGE SCALE GENOMIC DNA]</scope>
    <source>
        <strain evidence="6 7">MAFF210266</strain>
    </source>
</reference>
<name>A0A546XJ33_AGRTU</name>
<dbReference type="InterPro" id="IPR050251">
    <property type="entry name" value="HpcH-HpaI_aldolase"/>
</dbReference>
<dbReference type="EMBL" id="SGOE01000011">
    <property type="protein sequence ID" value="TRB00763.1"/>
    <property type="molecule type" value="Genomic_DNA"/>
</dbReference>
<feature type="domain" description="HpcH/HpaI aldolase/citrate lyase" evidence="5">
    <location>
        <begin position="20"/>
        <end position="240"/>
    </location>
</feature>
<evidence type="ECO:0000313" key="6">
    <source>
        <dbReference type="EMBL" id="TRB00763.1"/>
    </source>
</evidence>
<dbReference type="Pfam" id="PF03328">
    <property type="entry name" value="HpcH_HpaI"/>
    <property type="match status" value="1"/>
</dbReference>
<evidence type="ECO:0000256" key="2">
    <source>
        <dbReference type="ARBA" id="ARBA00022723"/>
    </source>
</evidence>
<dbReference type="SUPFAM" id="SSF51621">
    <property type="entry name" value="Phosphoenolpyruvate/pyruvate domain"/>
    <property type="match status" value="1"/>
</dbReference>